<dbReference type="EMBL" id="CP040098">
    <property type="protein sequence ID" value="QCQ21533.1"/>
    <property type="molecule type" value="Genomic_DNA"/>
</dbReference>
<keyword evidence="2" id="KW-1185">Reference proteome</keyword>
<dbReference type="OrthoDB" id="285993at2"/>
<gene>
    <name evidence="1" type="ORF">FDQ92_04685</name>
</gene>
<dbReference type="Pfam" id="PF05635">
    <property type="entry name" value="23S_rRNA_IVP"/>
    <property type="match status" value="1"/>
</dbReference>
<evidence type="ECO:0000313" key="1">
    <source>
        <dbReference type="EMBL" id="QCQ21533.1"/>
    </source>
</evidence>
<dbReference type="Gene3D" id="1.20.1440.60">
    <property type="entry name" value="23S rRNA-intervening sequence"/>
    <property type="match status" value="1"/>
</dbReference>
<proteinExistence type="predicted"/>
<dbReference type="NCBIfam" id="TIGR02436">
    <property type="entry name" value="four helix bundle protein"/>
    <property type="match status" value="1"/>
</dbReference>
<dbReference type="InterPro" id="IPR036583">
    <property type="entry name" value="23S_rRNA_IVS_sf"/>
</dbReference>
<dbReference type="PANTHER" id="PTHR38471">
    <property type="entry name" value="FOUR HELIX BUNDLE PROTEIN"/>
    <property type="match status" value="1"/>
</dbReference>
<protein>
    <submittedName>
        <fullName evidence="1">Four helix bundle protein</fullName>
    </submittedName>
</protein>
<dbReference type="AlphaFoldDB" id="A0A4P8L1P8"/>
<reference evidence="1 2" key="1">
    <citation type="submission" date="2019-05" db="EMBL/GenBank/DDBJ databases">
        <title>The Complete Genome Sequence of the n-alkane-degrading Desulfoglaeba alkanexedens ALDC reveals multiple alkylsuccinate synthase gene clusters.</title>
        <authorList>
            <person name="Callaghan A.V."/>
            <person name="Davidova I.A."/>
            <person name="Duncan K.E."/>
            <person name="Morris B."/>
            <person name="McInerney M.J."/>
        </authorList>
    </citation>
    <scope>NUCLEOTIDE SEQUENCE [LARGE SCALE GENOMIC DNA]</scope>
    <source>
        <strain evidence="1 2">ALDC</strain>
    </source>
</reference>
<dbReference type="InterPro" id="IPR012657">
    <property type="entry name" value="23S_rRNA-intervening_sequence"/>
</dbReference>
<dbReference type="KEGG" id="dax:FDQ92_04685"/>
<name>A0A4P8L1P8_9BACT</name>
<dbReference type="PANTHER" id="PTHR38471:SF2">
    <property type="entry name" value="FOUR HELIX BUNDLE PROTEIN"/>
    <property type="match status" value="1"/>
</dbReference>
<evidence type="ECO:0000313" key="2">
    <source>
        <dbReference type="Proteomes" id="UP000298602"/>
    </source>
</evidence>
<dbReference type="RefSeq" id="WP_137423504.1">
    <property type="nucleotide sequence ID" value="NZ_CP040098.1"/>
</dbReference>
<organism evidence="1 2">
    <name type="scientific">Desulfoglaeba alkanexedens ALDC</name>
    <dbReference type="NCBI Taxonomy" id="980445"/>
    <lineage>
        <taxon>Bacteria</taxon>
        <taxon>Pseudomonadati</taxon>
        <taxon>Thermodesulfobacteriota</taxon>
        <taxon>Syntrophobacteria</taxon>
        <taxon>Syntrophobacterales</taxon>
        <taxon>Syntrophobacteraceae</taxon>
        <taxon>Desulfoglaeba</taxon>
    </lineage>
</organism>
<reference evidence="1 2" key="2">
    <citation type="submission" date="2019-05" db="EMBL/GenBank/DDBJ databases">
        <authorList>
            <person name="Suflita J.M."/>
            <person name="Marks C.R."/>
        </authorList>
    </citation>
    <scope>NUCLEOTIDE SEQUENCE [LARGE SCALE GENOMIC DNA]</scope>
    <source>
        <strain evidence="1 2">ALDC</strain>
    </source>
</reference>
<dbReference type="Proteomes" id="UP000298602">
    <property type="component" value="Chromosome"/>
</dbReference>
<dbReference type="PIRSF" id="PIRSF035652">
    <property type="entry name" value="CHP02436"/>
    <property type="match status" value="1"/>
</dbReference>
<sequence length="121" mass="14044">MKKQTYDLEERLLEYSVRIIKIVAQLPNTRTGNHVATQLLRSGTSPYPNHGEAQAAESPKDFIHKLRISLKELRETQRWLKLIQRVPLIKKPELLDDILKETEELIKIFVTSIKTAEKKGK</sequence>
<accession>A0A4P8L1P8</accession>
<dbReference type="SUPFAM" id="SSF158446">
    <property type="entry name" value="IVS-encoded protein-like"/>
    <property type="match status" value="1"/>
</dbReference>